<feature type="modified residue" description="N6-(pyridoxal phosphate)lysine" evidence="4">
    <location>
        <position position="244"/>
    </location>
</feature>
<dbReference type="HAMAP" id="MF_01970">
    <property type="entry name" value="Kynureninase"/>
    <property type="match status" value="1"/>
</dbReference>
<name>A0A2S7WTJ5_9FLAO</name>
<dbReference type="Gene3D" id="3.90.1150.10">
    <property type="entry name" value="Aspartate Aminotransferase, domain 1"/>
    <property type="match status" value="1"/>
</dbReference>
<dbReference type="Proteomes" id="UP000238882">
    <property type="component" value="Unassembled WGS sequence"/>
</dbReference>
<comment type="catalytic activity">
    <reaction evidence="4 6">
        <text>L-kynurenine + H2O = anthranilate + L-alanine + H(+)</text>
        <dbReference type="Rhea" id="RHEA:16813"/>
        <dbReference type="ChEBI" id="CHEBI:15377"/>
        <dbReference type="ChEBI" id="CHEBI:15378"/>
        <dbReference type="ChEBI" id="CHEBI:16567"/>
        <dbReference type="ChEBI" id="CHEBI:57959"/>
        <dbReference type="ChEBI" id="CHEBI:57972"/>
        <dbReference type="EC" id="3.7.1.3"/>
    </reaction>
</comment>
<dbReference type="UniPathway" id="UPA00253">
    <property type="reaction ID" value="UER00329"/>
</dbReference>
<reference evidence="7 8" key="1">
    <citation type="submission" date="2016-12" db="EMBL/GenBank/DDBJ databases">
        <title>Trade-off between light-utilization and light-protection in marine flavobacteria.</title>
        <authorList>
            <person name="Kumagai Y."/>
            <person name="Yoshizawa S."/>
            <person name="Kogure K."/>
            <person name="Iwasaki W."/>
        </authorList>
    </citation>
    <scope>NUCLEOTIDE SEQUENCE [LARGE SCALE GENOMIC DNA]</scope>
    <source>
        <strain evidence="7 8">NBRC 108759</strain>
    </source>
</reference>
<evidence type="ECO:0000313" key="8">
    <source>
        <dbReference type="Proteomes" id="UP000238882"/>
    </source>
</evidence>
<dbReference type="RefSeq" id="WP_105017509.1">
    <property type="nucleotide sequence ID" value="NZ_MSCN01000001.1"/>
</dbReference>
<dbReference type="GO" id="GO:0009435">
    <property type="term" value="P:NAD+ biosynthetic process"/>
    <property type="evidence" value="ECO:0007669"/>
    <property type="project" value="UniProtKB-UniRule"/>
</dbReference>
<feature type="binding site" evidence="4">
    <location>
        <position position="221"/>
    </location>
    <ligand>
        <name>pyridoxal 5'-phosphate</name>
        <dbReference type="ChEBI" id="CHEBI:597326"/>
    </ligand>
</feature>
<comment type="caution">
    <text evidence="4">Lacks conserved residue(s) required for the propagation of feature annotation.</text>
</comment>
<dbReference type="AlphaFoldDB" id="A0A2S7WTJ5"/>
<comment type="similarity">
    <text evidence="4 6">Belongs to the kynureninase family.</text>
</comment>
<comment type="pathway">
    <text evidence="4 6">Amino-acid degradation; L-kynurenine degradation; L-alanine and anthranilate from L-kynurenine: step 1/1.</text>
</comment>
<comment type="pathway">
    <text evidence="4 6">Cofactor biosynthesis; NAD(+) biosynthesis; quinolinate from L-kynurenine: step 2/3.</text>
</comment>
<dbReference type="SUPFAM" id="SSF53383">
    <property type="entry name" value="PLP-dependent transferases"/>
    <property type="match status" value="1"/>
</dbReference>
<dbReference type="PIRSF" id="PIRSF038800">
    <property type="entry name" value="KYNU"/>
    <property type="match status" value="1"/>
</dbReference>
<evidence type="ECO:0000256" key="2">
    <source>
        <dbReference type="ARBA" id="ARBA00022801"/>
    </source>
</evidence>
<dbReference type="FunFam" id="3.40.640.10:FF:000031">
    <property type="entry name" value="Kynureninase"/>
    <property type="match status" value="1"/>
</dbReference>
<dbReference type="GO" id="GO:0005737">
    <property type="term" value="C:cytoplasm"/>
    <property type="evidence" value="ECO:0007669"/>
    <property type="project" value="UniProtKB-UniRule"/>
</dbReference>
<evidence type="ECO:0000256" key="4">
    <source>
        <dbReference type="HAMAP-Rule" id="MF_01970"/>
    </source>
</evidence>
<feature type="binding site" evidence="4">
    <location>
        <position position="107"/>
    </location>
    <ligand>
        <name>pyridoxal 5'-phosphate</name>
        <dbReference type="ChEBI" id="CHEBI:597326"/>
    </ligand>
</feature>
<organism evidence="7 8">
    <name type="scientific">Polaribacter porphyrae</name>
    <dbReference type="NCBI Taxonomy" id="1137780"/>
    <lineage>
        <taxon>Bacteria</taxon>
        <taxon>Pseudomonadati</taxon>
        <taxon>Bacteroidota</taxon>
        <taxon>Flavobacteriia</taxon>
        <taxon>Flavobacteriales</taxon>
        <taxon>Flavobacteriaceae</taxon>
    </lineage>
</organism>
<comment type="function">
    <text evidence="4 6">Catalyzes the cleavage of L-kynurenine (L-Kyn) and L-3-hydroxykynurenine (L-3OHKyn) into anthranilic acid (AA) and 3-hydroxyanthranilic acid (3-OHAA), respectively.</text>
</comment>
<dbReference type="Pfam" id="PF22580">
    <property type="entry name" value="KYNU_C"/>
    <property type="match status" value="1"/>
</dbReference>
<dbReference type="EMBL" id="MSCN01000001">
    <property type="protein sequence ID" value="PQJ80917.1"/>
    <property type="molecule type" value="Genomic_DNA"/>
</dbReference>
<accession>A0A2S7WTJ5</accession>
<dbReference type="InterPro" id="IPR015422">
    <property type="entry name" value="PyrdxlP-dep_Trfase_small"/>
</dbReference>
<feature type="binding site" evidence="4">
    <location>
        <position position="302"/>
    </location>
    <ligand>
        <name>pyridoxal 5'-phosphate</name>
        <dbReference type="ChEBI" id="CHEBI:597326"/>
    </ligand>
</feature>
<keyword evidence="1 4" id="KW-0662">Pyridine nucleotide biosynthesis</keyword>
<feature type="binding site" evidence="4">
    <location>
        <position position="274"/>
    </location>
    <ligand>
        <name>pyridoxal 5'-phosphate</name>
        <dbReference type="ChEBI" id="CHEBI:597326"/>
    </ligand>
</feature>
<dbReference type="GO" id="GO:0030170">
    <property type="term" value="F:pyridoxal phosphate binding"/>
    <property type="evidence" value="ECO:0007669"/>
    <property type="project" value="UniProtKB-UniRule"/>
</dbReference>
<dbReference type="GO" id="GO:0019441">
    <property type="term" value="P:L-tryptophan catabolic process to kynurenine"/>
    <property type="evidence" value="ECO:0007669"/>
    <property type="project" value="TreeGrafter"/>
</dbReference>
<feature type="binding site" evidence="4">
    <location>
        <begin position="134"/>
        <end position="137"/>
    </location>
    <ligand>
        <name>pyridoxal 5'-phosphate</name>
        <dbReference type="ChEBI" id="CHEBI:597326"/>
    </ligand>
</feature>
<dbReference type="Gene3D" id="3.40.640.10">
    <property type="entry name" value="Type I PLP-dependent aspartate aminotransferase-like (Major domain)"/>
    <property type="match status" value="1"/>
</dbReference>
<comment type="cofactor">
    <cofactor evidence="4 6">
        <name>pyridoxal 5'-phosphate</name>
        <dbReference type="ChEBI" id="CHEBI:597326"/>
    </cofactor>
</comment>
<evidence type="ECO:0000256" key="1">
    <source>
        <dbReference type="ARBA" id="ARBA00022642"/>
    </source>
</evidence>
<dbReference type="GO" id="GO:0043420">
    <property type="term" value="P:anthranilate metabolic process"/>
    <property type="evidence" value="ECO:0007669"/>
    <property type="project" value="TreeGrafter"/>
</dbReference>
<keyword evidence="2 4" id="KW-0378">Hydrolase</keyword>
<protein>
    <recommendedName>
        <fullName evidence="4 5">Kynureninase</fullName>
        <ecNumber evidence="4 5">3.7.1.3</ecNumber>
    </recommendedName>
    <alternativeName>
        <fullName evidence="4">L-kynurenine hydrolase</fullName>
    </alternativeName>
</protein>
<evidence type="ECO:0000313" key="7">
    <source>
        <dbReference type="EMBL" id="PQJ80917.1"/>
    </source>
</evidence>
<dbReference type="EC" id="3.7.1.3" evidence="4 5"/>
<dbReference type="PANTHER" id="PTHR14084">
    <property type="entry name" value="KYNURENINASE"/>
    <property type="match status" value="1"/>
</dbReference>
<dbReference type="GO" id="GO:0019805">
    <property type="term" value="P:quinolinate biosynthetic process"/>
    <property type="evidence" value="ECO:0007669"/>
    <property type="project" value="UniProtKB-UniRule"/>
</dbReference>
<comment type="catalytic activity">
    <reaction evidence="6">
        <text>3-hydroxy-L-kynurenine + H2O = 3-hydroxyanthranilate + L-alanine + H(+)</text>
        <dbReference type="Rhea" id="RHEA:25143"/>
        <dbReference type="ChEBI" id="CHEBI:15377"/>
        <dbReference type="ChEBI" id="CHEBI:15378"/>
        <dbReference type="ChEBI" id="CHEBI:36559"/>
        <dbReference type="ChEBI" id="CHEBI:57972"/>
        <dbReference type="ChEBI" id="CHEBI:58125"/>
        <dbReference type="EC" id="3.7.1.3"/>
    </reaction>
</comment>
<gene>
    <name evidence="4" type="primary">kynU</name>
    <name evidence="7" type="ORF">BTO18_05385</name>
</gene>
<dbReference type="UniPathway" id="UPA00334">
    <property type="reaction ID" value="UER00455"/>
</dbReference>
<comment type="subunit">
    <text evidence="4 6">Homodimer.</text>
</comment>
<sequence length="432" mass="49413">MKLENSLAFAKQLDQEDKLSSLRNQFHIPKDKEGNDWLYFTGNSLGLQPKSTKKYINQELEDWANLGVEGHFEAKNPWLNYHEYLTNKMAKIVGAKPIEVVVMNTLTTNLHLLMVSFYRPTKSKYKIVIESDAFPSDRYAVQSQLKFHGFSEDDLIEWKPRENEELLNIEDLEKIVSEQGDEIALLLIGGVNYYTGQFLDIKKIAEIGHSKNCIVGIDLAHGAGNIQPNLHDSNVDFAAWCTYKYLNSGPGSLAGLFVHEKHAKNKELPRFAGWWNHNKATRFNMRQPFDVMEGAEGWQLSNPPILSMAAIKASLDLFDEIGMVILRKKSEKLTGYFEFLINEINSDDIKIITPKNPKERGCQLSIQVKNADKSLHKKLTENNIITDWREPDVIRCAPVPLYNSFEDVYRMVKSLSSILSKGKEVKIQNKIY</sequence>
<dbReference type="InterPro" id="IPR010111">
    <property type="entry name" value="Kynureninase"/>
</dbReference>
<feature type="binding site" evidence="4">
    <location>
        <position position="218"/>
    </location>
    <ligand>
        <name>pyridoxal 5'-phosphate</name>
        <dbReference type="ChEBI" id="CHEBI:597326"/>
    </ligand>
</feature>
<comment type="caution">
    <text evidence="7">The sequence shown here is derived from an EMBL/GenBank/DDBJ whole genome shotgun (WGS) entry which is preliminary data.</text>
</comment>
<dbReference type="GO" id="GO:0097053">
    <property type="term" value="P:L-kynurenine catabolic process"/>
    <property type="evidence" value="ECO:0007669"/>
    <property type="project" value="UniProtKB-UniRule"/>
</dbReference>
<evidence type="ECO:0000256" key="3">
    <source>
        <dbReference type="ARBA" id="ARBA00022898"/>
    </source>
</evidence>
<dbReference type="InterPro" id="IPR015421">
    <property type="entry name" value="PyrdxlP-dep_Trfase_major"/>
</dbReference>
<dbReference type="GO" id="GO:0030429">
    <property type="term" value="F:kynureninase activity"/>
    <property type="evidence" value="ECO:0007669"/>
    <property type="project" value="UniProtKB-UniRule"/>
</dbReference>
<dbReference type="OrthoDB" id="9812626at2"/>
<feature type="binding site" evidence="4">
    <location>
        <position position="106"/>
    </location>
    <ligand>
        <name>pyridoxal 5'-phosphate</name>
        <dbReference type="ChEBI" id="CHEBI:597326"/>
    </ligand>
</feature>
<dbReference type="InterPro" id="IPR015424">
    <property type="entry name" value="PyrdxlP-dep_Trfase"/>
</dbReference>
<feature type="binding site" evidence="4">
    <location>
        <position position="243"/>
    </location>
    <ligand>
        <name>pyridoxal 5'-phosphate</name>
        <dbReference type="ChEBI" id="CHEBI:597326"/>
    </ligand>
</feature>
<dbReference type="PANTHER" id="PTHR14084:SF0">
    <property type="entry name" value="KYNURENINASE"/>
    <property type="match status" value="1"/>
</dbReference>
<keyword evidence="8" id="KW-1185">Reference proteome</keyword>
<keyword evidence="3 4" id="KW-0663">Pyridoxal phosphate</keyword>
<proteinExistence type="inferred from homology"/>
<dbReference type="NCBIfam" id="TIGR01814">
    <property type="entry name" value="kynureninase"/>
    <property type="match status" value="1"/>
</dbReference>
<evidence type="ECO:0000256" key="6">
    <source>
        <dbReference type="PIRNR" id="PIRNR038800"/>
    </source>
</evidence>
<evidence type="ECO:0000256" key="5">
    <source>
        <dbReference type="NCBIfam" id="TIGR01814"/>
    </source>
</evidence>